<organism evidence="2 3">
    <name type="scientific">Devosia marina</name>
    <dbReference type="NCBI Taxonomy" id="2683198"/>
    <lineage>
        <taxon>Bacteria</taxon>
        <taxon>Pseudomonadati</taxon>
        <taxon>Pseudomonadota</taxon>
        <taxon>Alphaproteobacteria</taxon>
        <taxon>Hyphomicrobiales</taxon>
        <taxon>Devosiaceae</taxon>
        <taxon>Devosia</taxon>
    </lineage>
</organism>
<dbReference type="InterPro" id="IPR011335">
    <property type="entry name" value="Restrct_endonuc-II-like"/>
</dbReference>
<dbReference type="Gene3D" id="3.40.960.10">
    <property type="entry name" value="VSR Endonuclease"/>
    <property type="match status" value="1"/>
</dbReference>
<dbReference type="InterPro" id="IPR047216">
    <property type="entry name" value="Endonuclease_DUF559_bact"/>
</dbReference>
<evidence type="ECO:0000259" key="1">
    <source>
        <dbReference type="Pfam" id="PF04480"/>
    </source>
</evidence>
<sequence>MRQEQTQPERRFWKLIRAWRDAGLHLRRQAPIGPYVVDFVCKSRKLIVEIDGDTHYSGAGVTHDAQRTAFLERRGYRVLRFTNEDLMRRGEGVFVSLTEILGEPGAEEP</sequence>
<proteinExistence type="predicted"/>
<name>A0A7X3K522_9HYPH</name>
<comment type="caution">
    <text evidence="2">The sequence shown here is derived from an EMBL/GenBank/DDBJ whole genome shotgun (WGS) entry which is preliminary data.</text>
</comment>
<gene>
    <name evidence="2" type="ORF">GO014_16500</name>
</gene>
<dbReference type="PANTHER" id="PTHR38590">
    <property type="entry name" value="BLL0828 PROTEIN"/>
    <property type="match status" value="1"/>
</dbReference>
<dbReference type="Proteomes" id="UP000438106">
    <property type="component" value="Unassembled WGS sequence"/>
</dbReference>
<evidence type="ECO:0000313" key="3">
    <source>
        <dbReference type="Proteomes" id="UP000438106"/>
    </source>
</evidence>
<dbReference type="PANTHER" id="PTHR38590:SF1">
    <property type="entry name" value="BLL0828 PROTEIN"/>
    <property type="match status" value="1"/>
</dbReference>
<dbReference type="Pfam" id="PF04480">
    <property type="entry name" value="DUF559"/>
    <property type="match status" value="1"/>
</dbReference>
<protein>
    <submittedName>
        <fullName evidence="2">DUF559 domain-containing protein</fullName>
    </submittedName>
</protein>
<keyword evidence="3" id="KW-1185">Reference proteome</keyword>
<dbReference type="EMBL" id="WQRF01000008">
    <property type="protein sequence ID" value="MVT00626.1"/>
    <property type="molecule type" value="Genomic_DNA"/>
</dbReference>
<dbReference type="CDD" id="cd01038">
    <property type="entry name" value="Endonuclease_DUF559"/>
    <property type="match status" value="1"/>
</dbReference>
<accession>A0A7X3K522</accession>
<reference evidence="2 3" key="1">
    <citation type="submission" date="2019-12" db="EMBL/GenBank/DDBJ databases">
        <title>Devosia maris sp. nov., isolated from the deep seawater.</title>
        <authorList>
            <person name="Liu Y."/>
        </authorList>
    </citation>
    <scope>NUCLEOTIDE SEQUENCE [LARGE SCALE GENOMIC DNA]</scope>
    <source>
        <strain evidence="2 3">L53-10-65</strain>
    </source>
</reference>
<dbReference type="InterPro" id="IPR007569">
    <property type="entry name" value="DUF559"/>
</dbReference>
<dbReference type="AlphaFoldDB" id="A0A7X3K522"/>
<dbReference type="SUPFAM" id="SSF52980">
    <property type="entry name" value="Restriction endonuclease-like"/>
    <property type="match status" value="1"/>
</dbReference>
<feature type="domain" description="DUF559" evidence="1">
    <location>
        <begin position="1"/>
        <end position="97"/>
    </location>
</feature>
<evidence type="ECO:0000313" key="2">
    <source>
        <dbReference type="EMBL" id="MVT00626.1"/>
    </source>
</evidence>